<keyword evidence="1" id="KW-0812">Transmembrane</keyword>
<sequence length="112" mass="12102">MNNKYKHLIEDIAIVIVGLVVSILLLPRYGNSIVISGIFISVILGSLVYVIQEHPAGLRNSAKIGAAMLLAIVIIGIALSIYVGYPKSILYSTAILLVGSLTYFSYARSLQH</sequence>
<dbReference type="EMBL" id="LVVT01000010">
    <property type="protein sequence ID" value="TQS83436.1"/>
    <property type="molecule type" value="Genomic_DNA"/>
</dbReference>
<name>A0A8J8TEX6_9ARCH</name>
<feature type="transmembrane region" description="Helical" evidence="1">
    <location>
        <begin position="32"/>
        <end position="52"/>
    </location>
</feature>
<feature type="transmembrane region" description="Helical" evidence="1">
    <location>
        <begin position="64"/>
        <end position="83"/>
    </location>
</feature>
<comment type="caution">
    <text evidence="2">The sequence shown here is derived from an EMBL/GenBank/DDBJ whole genome shotgun (WGS) entry which is preliminary data.</text>
</comment>
<dbReference type="Proteomes" id="UP000752814">
    <property type="component" value="Unassembled WGS sequence"/>
</dbReference>
<evidence type="ECO:0000256" key="1">
    <source>
        <dbReference type="SAM" id="Phobius"/>
    </source>
</evidence>
<keyword evidence="1" id="KW-0472">Membrane</keyword>
<protein>
    <submittedName>
        <fullName evidence="2">Uncharacterized protein</fullName>
    </submittedName>
</protein>
<evidence type="ECO:0000313" key="2">
    <source>
        <dbReference type="EMBL" id="TQS83436.1"/>
    </source>
</evidence>
<feature type="transmembrane region" description="Helical" evidence="1">
    <location>
        <begin position="89"/>
        <end position="106"/>
    </location>
</feature>
<reference evidence="2" key="1">
    <citation type="submission" date="2016-03" db="EMBL/GenBank/DDBJ databases">
        <authorList>
            <person name="Borrel G."/>
            <person name="Mccann A."/>
            <person name="O'Toole P.W."/>
        </authorList>
    </citation>
    <scope>NUCLEOTIDE SEQUENCE</scope>
    <source>
        <strain evidence="2">183</strain>
    </source>
</reference>
<feature type="transmembrane region" description="Helical" evidence="1">
    <location>
        <begin position="7"/>
        <end position="26"/>
    </location>
</feature>
<organism evidence="2 3">
    <name type="scientific">Candidatus Methanomassiliicoccus intestinalis</name>
    <dbReference type="NCBI Taxonomy" id="1406512"/>
    <lineage>
        <taxon>Archaea</taxon>
        <taxon>Methanobacteriati</taxon>
        <taxon>Thermoplasmatota</taxon>
        <taxon>Thermoplasmata</taxon>
        <taxon>Methanomassiliicoccales</taxon>
        <taxon>Methanomassiliicoccaceae</taxon>
        <taxon>Methanomassiliicoccus</taxon>
    </lineage>
</organism>
<dbReference type="AlphaFoldDB" id="A0A8J8TEX6"/>
<proteinExistence type="predicted"/>
<evidence type="ECO:0000313" key="3">
    <source>
        <dbReference type="Proteomes" id="UP000752814"/>
    </source>
</evidence>
<accession>A0A8J8TEX6</accession>
<keyword evidence="1" id="KW-1133">Transmembrane helix</keyword>
<gene>
    <name evidence="2" type="ORF">A3207_07500</name>
</gene>